<dbReference type="HOGENOM" id="CLU_016759_0_0_3"/>
<dbReference type="RefSeq" id="WP_015328435.1">
    <property type="nucleotide sequence ID" value="NC_020050.1"/>
</dbReference>
<organism evidence="2 3">
    <name type="scientific">Cylindrospermum stagnale PCC 7417</name>
    <dbReference type="NCBI Taxonomy" id="56107"/>
    <lineage>
        <taxon>Bacteria</taxon>
        <taxon>Bacillati</taxon>
        <taxon>Cyanobacteriota</taxon>
        <taxon>Cyanophyceae</taxon>
        <taxon>Nostocales</taxon>
        <taxon>Nostocaceae</taxon>
        <taxon>Cylindrospermum</taxon>
    </lineage>
</organism>
<evidence type="ECO:0000259" key="1">
    <source>
        <dbReference type="Pfam" id="PF00656"/>
    </source>
</evidence>
<gene>
    <name evidence="2" type="ORF">Cylst_6623</name>
</gene>
<evidence type="ECO:0000313" key="2">
    <source>
        <dbReference type="EMBL" id="AFZ28393.1"/>
    </source>
</evidence>
<dbReference type="SUPFAM" id="SSF52129">
    <property type="entry name" value="Caspase-like"/>
    <property type="match status" value="1"/>
</dbReference>
<dbReference type="Pfam" id="PF00656">
    <property type="entry name" value="Peptidase_C14"/>
    <property type="match status" value="1"/>
</dbReference>
<dbReference type="InterPro" id="IPR050452">
    <property type="entry name" value="Metacaspase"/>
</dbReference>
<reference evidence="2 3" key="1">
    <citation type="submission" date="2012-06" db="EMBL/GenBank/DDBJ databases">
        <title>Noncontiguous Finished plasmid 1 of genome of Cylindrospermum stagnale PCC 7417.</title>
        <authorList>
            <consortium name="US DOE Joint Genome Institute"/>
            <person name="Gugger M."/>
            <person name="Coursin T."/>
            <person name="Rippka R."/>
            <person name="Tandeau De Marsac N."/>
            <person name="Huntemann M."/>
            <person name="Wei C.-L."/>
            <person name="Han J."/>
            <person name="Detter J.C."/>
            <person name="Han C."/>
            <person name="Tapia R."/>
            <person name="Davenport K."/>
            <person name="Daligault H."/>
            <person name="Erkkila T."/>
            <person name="Gu W."/>
            <person name="Munk A.C.C."/>
            <person name="Teshima H."/>
            <person name="Xu Y."/>
            <person name="Chain P."/>
            <person name="Chen A."/>
            <person name="Krypides N."/>
            <person name="Mavromatis K."/>
            <person name="Markowitz V."/>
            <person name="Szeto E."/>
            <person name="Ivanova N."/>
            <person name="Mikhailova N."/>
            <person name="Ovchinnikova G."/>
            <person name="Pagani I."/>
            <person name="Pati A."/>
            <person name="Goodwin L."/>
            <person name="Peters L."/>
            <person name="Pitluck S."/>
            <person name="Woyke T."/>
            <person name="Kerfeld C."/>
        </authorList>
    </citation>
    <scope>NUCLEOTIDE SEQUENCE [LARGE SCALE GENOMIC DNA]</scope>
    <source>
        <strain evidence="2 3">PCC 7417</strain>
        <plasmid evidence="3">Plasmid pCYLST.01</plasmid>
    </source>
</reference>
<dbReference type="Proteomes" id="UP000010475">
    <property type="component" value="Plasmid pCYLST.01"/>
</dbReference>
<protein>
    <recommendedName>
        <fullName evidence="1">Peptidase C14 caspase domain-containing protein</fullName>
    </recommendedName>
</protein>
<sequence length="695" mass="79144">MIKNMHKTFSPTRGIRIRNLYALLVGIDNYPNPNHCLQGCVNDITAIAEYLHERFERTEYQLHLQTLKDKQATREAIINGFREHLRQAEEDDVVLFYYSGHGSQEQAPQEFWHLEPDHLDETLVCYDSRTDGGWDLADKELAVLIAEVANNNPHMTIILDCCHSGSGTKDPLQEVKERRLPTDKRKRPLKSFIFTLEELNQLSGLREIKPADSSTGWHLPKGRHVLLAACRDHETAKEYNAGGQHRGRFSYFLMDTLSKTNGKLTYRDLFGRTNALVRSVNGDQSPQLEVNNPNDENKFFLDGAIAQLQPYFIVKNDRTSGWVIEGGAVHGVQPPQNGETTVLALFPFDANIDDLRNPSMSVGTAKVTQVLPTKSKIDIEGVQNLTTERTFKAVVIGLPLPPLGVHFEGDEAGVNLAREAVKTAGFDGKPSAYIREESTNPEFRLFCRNQQYLITKSQDTRPLVKEIDSYTKENAQKVIQRLEHIARWTTIARLSNTAATVIKSGDIKMELIFDNHELSQVKQIHLQYKYENSQWQPPEFKLKITNHSKQSLHCSLVNLADNFAISTPFFEAGSVRLQPGEEAYALDGIDLVLEVPDEFWKQGITEYKDIIKLIVSNDEFDARFLTQDKLDAPRPPIPRNIDSQNLSSLERLMNRMQDRDIKAKTTAKYVDWYAEEVTIITVRPLNYTSIFQQQH</sequence>
<dbReference type="AlphaFoldDB" id="K9X7C2"/>
<keyword evidence="3" id="KW-1185">Reference proteome</keyword>
<geneLocation type="plasmid" evidence="2 3">
    <name>pCYLST.01</name>
</geneLocation>
<name>K9X7C2_9NOST</name>
<dbReference type="EMBL" id="CP003643">
    <property type="protein sequence ID" value="AFZ28393.1"/>
    <property type="molecule type" value="Genomic_DNA"/>
</dbReference>
<evidence type="ECO:0000313" key="3">
    <source>
        <dbReference type="Proteomes" id="UP000010475"/>
    </source>
</evidence>
<keyword evidence="2" id="KW-0614">Plasmid</keyword>
<dbReference type="Gene3D" id="3.40.50.1460">
    <property type="match status" value="1"/>
</dbReference>
<dbReference type="PANTHER" id="PTHR48104">
    <property type="entry name" value="METACASPASE-4"/>
    <property type="match status" value="1"/>
</dbReference>
<dbReference type="PATRIC" id="fig|56107.3.peg.7105"/>
<dbReference type="GO" id="GO:0006508">
    <property type="term" value="P:proteolysis"/>
    <property type="evidence" value="ECO:0007669"/>
    <property type="project" value="InterPro"/>
</dbReference>
<accession>K9X7C2</accession>
<proteinExistence type="predicted"/>
<dbReference type="InterPro" id="IPR011600">
    <property type="entry name" value="Pept_C14_caspase"/>
</dbReference>
<dbReference type="InterPro" id="IPR029030">
    <property type="entry name" value="Caspase-like_dom_sf"/>
</dbReference>
<dbReference type="GO" id="GO:0004197">
    <property type="term" value="F:cysteine-type endopeptidase activity"/>
    <property type="evidence" value="ECO:0007669"/>
    <property type="project" value="InterPro"/>
</dbReference>
<dbReference type="GO" id="GO:0005737">
    <property type="term" value="C:cytoplasm"/>
    <property type="evidence" value="ECO:0007669"/>
    <property type="project" value="TreeGrafter"/>
</dbReference>
<feature type="domain" description="Peptidase C14 caspase" evidence="1">
    <location>
        <begin position="21"/>
        <end position="293"/>
    </location>
</feature>
<dbReference type="KEGG" id="csg:Cylst_6623"/>
<dbReference type="PANTHER" id="PTHR48104:SF30">
    <property type="entry name" value="METACASPASE-1"/>
    <property type="match status" value="1"/>
</dbReference>